<sequence length="184" mass="20456">MTKSQQQLLWIAAILAALQFGVKPILAWQNSLITELTLNEARIERSEQLLASEEEINTAANTAAALANEVREKFPVASESSLLQIELQSSIEEQLRASQVSLQEFAWLTSLQQDGSGLGHLRARVRFAGEIGRLTEAQFQLQSAMPNAIHESMELRRDNRRRGAYVMTLQLRVNVQSQQQGGGA</sequence>
<dbReference type="EMBL" id="PIPT01000008">
    <property type="protein sequence ID" value="RUO46653.1"/>
    <property type="molecule type" value="Genomic_DNA"/>
</dbReference>
<organism evidence="1 2">
    <name type="scientific">Pseudidiomarina aquimaris</name>
    <dbReference type="NCBI Taxonomy" id="641841"/>
    <lineage>
        <taxon>Bacteria</taxon>
        <taxon>Pseudomonadati</taxon>
        <taxon>Pseudomonadota</taxon>
        <taxon>Gammaproteobacteria</taxon>
        <taxon>Alteromonadales</taxon>
        <taxon>Idiomarinaceae</taxon>
        <taxon>Pseudidiomarina</taxon>
    </lineage>
</organism>
<keyword evidence="2" id="KW-1185">Reference proteome</keyword>
<accession>A0A432XD42</accession>
<dbReference type="AlphaFoldDB" id="A0A432XD42"/>
<gene>
    <name evidence="1" type="ORF">CWE21_10890</name>
</gene>
<dbReference type="RefSeq" id="WP_126834472.1">
    <property type="nucleotide sequence ID" value="NZ_PIPT01000008.1"/>
</dbReference>
<dbReference type="Proteomes" id="UP000286678">
    <property type="component" value="Unassembled WGS sequence"/>
</dbReference>
<name>A0A432XD42_9GAMM</name>
<dbReference type="OrthoDB" id="6238484at2"/>
<proteinExistence type="predicted"/>
<evidence type="ECO:0000313" key="1">
    <source>
        <dbReference type="EMBL" id="RUO46653.1"/>
    </source>
</evidence>
<evidence type="ECO:0000313" key="2">
    <source>
        <dbReference type="Proteomes" id="UP000286678"/>
    </source>
</evidence>
<comment type="caution">
    <text evidence="1">The sequence shown here is derived from an EMBL/GenBank/DDBJ whole genome shotgun (WGS) entry which is preliminary data.</text>
</comment>
<protein>
    <submittedName>
        <fullName evidence="1">Uncharacterized protein</fullName>
    </submittedName>
</protein>
<reference evidence="2" key="1">
    <citation type="journal article" date="2018" name="Front. Microbiol.">
        <title>Genome-Based Analysis Reveals the Taxonomy and Diversity of the Family Idiomarinaceae.</title>
        <authorList>
            <person name="Liu Y."/>
            <person name="Lai Q."/>
            <person name="Shao Z."/>
        </authorList>
    </citation>
    <scope>NUCLEOTIDE SEQUENCE [LARGE SCALE GENOMIC DNA]</scope>
    <source>
        <strain evidence="2">SW15</strain>
    </source>
</reference>